<proteinExistence type="predicted"/>
<evidence type="ECO:0000256" key="1">
    <source>
        <dbReference type="SAM" id="MobiDB-lite"/>
    </source>
</evidence>
<dbReference type="PRINTS" id="PR00364">
    <property type="entry name" value="DISEASERSIST"/>
</dbReference>
<evidence type="ECO:0000313" key="5">
    <source>
        <dbReference type="Proteomes" id="UP000002357"/>
    </source>
</evidence>
<dbReference type="STRING" id="1901.BB341_20750"/>
<dbReference type="PANTHER" id="PTHR47691:SF3">
    <property type="entry name" value="HTH-TYPE TRANSCRIPTIONAL REGULATOR RV0890C-RELATED"/>
    <property type="match status" value="1"/>
</dbReference>
<dbReference type="PANTHER" id="PTHR47691">
    <property type="entry name" value="REGULATOR-RELATED"/>
    <property type="match status" value="1"/>
</dbReference>
<dbReference type="Gene3D" id="3.40.50.300">
    <property type="entry name" value="P-loop containing nucleotide triphosphate hydrolases"/>
    <property type="match status" value="1"/>
</dbReference>
<dbReference type="SUPFAM" id="SSF48452">
    <property type="entry name" value="TPR-like"/>
    <property type="match status" value="1"/>
</dbReference>
<dbReference type="InterPro" id="IPR027417">
    <property type="entry name" value="P-loop_NTPase"/>
</dbReference>
<dbReference type="EMBL" id="CM000913">
    <property type="protein sequence ID" value="EFG06562.1"/>
    <property type="molecule type" value="Genomic_DNA"/>
</dbReference>
<dbReference type="Gene3D" id="1.25.40.10">
    <property type="entry name" value="Tetratricopeptide repeat domain"/>
    <property type="match status" value="1"/>
</dbReference>
<feature type="region of interest" description="Disordered" evidence="1">
    <location>
        <begin position="1"/>
        <end position="76"/>
    </location>
</feature>
<dbReference type="SUPFAM" id="SSF52540">
    <property type="entry name" value="P-loop containing nucleoside triphosphate hydrolases"/>
    <property type="match status" value="1"/>
</dbReference>
<gene>
    <name evidence="4" type="ORF">SCLAV_1485</name>
</gene>
<evidence type="ECO:0000259" key="3">
    <source>
        <dbReference type="Pfam" id="PF25872"/>
    </source>
</evidence>
<reference evidence="4 5" key="1">
    <citation type="journal article" date="2010" name="Genome Biol. Evol.">
        <title>The sequence of a 1.8-mb bacterial linear plasmid reveals a rich evolutionary reservoir of secondary metabolic pathways.</title>
        <authorList>
            <person name="Medema M.H."/>
            <person name="Trefzer A."/>
            <person name="Kovalchuk A."/>
            <person name="van den Berg M."/>
            <person name="Mueller U."/>
            <person name="Heijne W."/>
            <person name="Wu L."/>
            <person name="Alam M.T."/>
            <person name="Ronning C.M."/>
            <person name="Nierman W.C."/>
            <person name="Bovenberg R.A.L."/>
            <person name="Breitling R."/>
            <person name="Takano E."/>
        </authorList>
    </citation>
    <scope>NUCLEOTIDE SEQUENCE [LARGE SCALE GENOMIC DNA]</scope>
    <source>
        <strain evidence="5">ATCC 27064 / DSM 738 / JCM 4710 / NBRC 13307 / NCIMB 12785 / NRRL 3585 / VKM Ac-602</strain>
    </source>
</reference>
<accession>E2Q1T6</accession>
<dbReference type="RefSeq" id="WP_003960285.1">
    <property type="nucleotide sequence ID" value="NZ_CM000913.1"/>
</dbReference>
<feature type="compositionally biased region" description="Gly residues" evidence="1">
    <location>
        <begin position="1"/>
        <end position="21"/>
    </location>
</feature>
<protein>
    <submittedName>
        <fullName evidence="4">Putative AfsR-like transcriptional regulator</fullName>
    </submittedName>
</protein>
<dbReference type="InterPro" id="IPR011990">
    <property type="entry name" value="TPR-like_helical_dom_sf"/>
</dbReference>
<evidence type="ECO:0000259" key="2">
    <source>
        <dbReference type="Pfam" id="PF13401"/>
    </source>
</evidence>
<dbReference type="InterPro" id="IPR058852">
    <property type="entry name" value="HTH_77"/>
</dbReference>
<dbReference type="InterPro" id="IPR049945">
    <property type="entry name" value="AAA_22"/>
</dbReference>
<dbReference type="Pfam" id="PF25872">
    <property type="entry name" value="HTH_77"/>
    <property type="match status" value="1"/>
</dbReference>
<feature type="domain" description="ORC1/DEAH AAA+ ATPase" evidence="2">
    <location>
        <begin position="101"/>
        <end position="215"/>
    </location>
</feature>
<sequence length="916" mass="98181">MSGGPSAAGGPDGGARGGVSGSDGWYGRSAAGDAHGGYGRMSGGPAAPADGGAGGPGEHGRDPAAGPVPARQAARGNLRARLTSFVGREADMETLRADLRGARLVTLLGPGGSGKTRLSVEVADRLADRTPDGVWMAELAPVDDPDAVAEAVLTALGARQTRLRGAGSEELRAAERHSDDPLDLLTEYCARRRMLLVLDNCEHLVAAAATLAERLLESCPGLTVLATSREPLGIPGELVRPVEPLPAPTALRLLAERGAQARPGFRVEDDPDACAEICRRLDGLPLAIELAAARLRMLAPRQIADRLDDRFRLLTSGSRTALPRQQTLRAVVDWSWELLDGPERAVLRRLSVFAGGCDLTAAEAVCAETAPDGAPGAQDIAELLGSLVDRSLVLAAPVGPGGAMRYRLLETVAEYASTRLDEAGDRPATERRHLVHYRELARTTDPLLRGAGQLAAIEVLGTEYENLRTALRRAVAARDEQEALCMVLGLAWYWHIRDLRAEGRYWTSQVTTLGPDPFALPLTVAPPVHERLLDAPPPMSPELLAEARRGVGLLQLVYMNVVVGQWTDDEHLVRLTRVAQVYRPGLPQTCRPPGFFWFFALVVSGDGDALLEMLDETVGACRRFGNEWELAYALQMRANVLANRSHWAGDAARDADEALAAFTRIGDLWGVAESLSARGEGHERAGRHRQAADDFTVAIGYAEEIGADFQAGVLRARLGGLLLELGEEERGEALLRGALAEYEGTANECTAVARIFLALWLGRTDRVAEARAMIVPLLDQFGSSSLAIFEGMVKGFLAWLDFLDGELEDSLARGREALDLARGPLATMVAPQLASVHLVTIAQTMTRMRPERAMDAARLLGASDARLPEEHLATSYECAAREASEAEVRAVLDDAAYDRAYTEGRALSAEEAADLI</sequence>
<organism evidence="4 5">
    <name type="scientific">Streptomyces clavuligerus</name>
    <dbReference type="NCBI Taxonomy" id="1901"/>
    <lineage>
        <taxon>Bacteria</taxon>
        <taxon>Bacillati</taxon>
        <taxon>Actinomycetota</taxon>
        <taxon>Actinomycetes</taxon>
        <taxon>Kitasatosporales</taxon>
        <taxon>Streptomycetaceae</taxon>
        <taxon>Streptomyces</taxon>
    </lineage>
</organism>
<dbReference type="eggNOG" id="COG3903">
    <property type="taxonomic scope" value="Bacteria"/>
</dbReference>
<feature type="domain" description="Winged helix-turn-helix" evidence="3">
    <location>
        <begin position="339"/>
        <end position="420"/>
    </location>
</feature>
<keyword evidence="5" id="KW-1185">Reference proteome</keyword>
<dbReference type="AlphaFoldDB" id="E2Q1T6"/>
<dbReference type="Proteomes" id="UP000002357">
    <property type="component" value="Chromosome"/>
</dbReference>
<evidence type="ECO:0000313" key="4">
    <source>
        <dbReference type="EMBL" id="EFG06562.1"/>
    </source>
</evidence>
<name>E2Q1T6_STRCL</name>
<dbReference type="Pfam" id="PF13401">
    <property type="entry name" value="AAA_22"/>
    <property type="match status" value="1"/>
</dbReference>